<keyword evidence="5" id="KW-1185">Reference proteome</keyword>
<reference evidence="2 4" key="2">
    <citation type="submission" date="2019-09" db="EMBL/GenBank/DDBJ databases">
        <title>A bacterium isolated from glacier soil.</title>
        <authorList>
            <person name="Liu Q."/>
        </authorList>
    </citation>
    <scope>NUCLEOTIDE SEQUENCE [LARGE SCALE GENOMIC DNA]</scope>
    <source>
        <strain evidence="2 4">MDT1-10-3</strain>
    </source>
</reference>
<dbReference type="RefSeq" id="WP_149099957.1">
    <property type="nucleotide sequence ID" value="NZ_BMMG01000006.1"/>
</dbReference>
<evidence type="ECO:0000259" key="1">
    <source>
        <dbReference type="Pfam" id="PF14534"/>
    </source>
</evidence>
<dbReference type="AlphaFoldDB" id="A0A5M8Q7X8"/>
<gene>
    <name evidence="3" type="ORF">ACD591_09780</name>
    <name evidence="2" type="ORF">FOE74_17685</name>
</gene>
<dbReference type="Gene3D" id="3.10.450.50">
    <property type="match status" value="1"/>
</dbReference>
<dbReference type="EMBL" id="VKKZ01000023">
    <property type="protein sequence ID" value="KAA6431939.1"/>
    <property type="molecule type" value="Genomic_DNA"/>
</dbReference>
<dbReference type="EMBL" id="JBGOGF010000005">
    <property type="protein sequence ID" value="MFA1771580.1"/>
    <property type="molecule type" value="Genomic_DNA"/>
</dbReference>
<evidence type="ECO:0000313" key="4">
    <source>
        <dbReference type="Proteomes" id="UP000323866"/>
    </source>
</evidence>
<dbReference type="InterPro" id="IPR027843">
    <property type="entry name" value="DUF4440"/>
</dbReference>
<dbReference type="OrthoDB" id="120856at2"/>
<reference evidence="2 4" key="1">
    <citation type="submission" date="2019-07" db="EMBL/GenBank/DDBJ databases">
        <authorList>
            <person name="Qu J.-H."/>
        </authorList>
    </citation>
    <scope>NUCLEOTIDE SEQUENCE [LARGE SCALE GENOMIC DNA]</scope>
    <source>
        <strain evidence="2 4">MDT1-10-3</strain>
    </source>
</reference>
<protein>
    <submittedName>
        <fullName evidence="2">DUF4440 domain-containing protein</fullName>
    </submittedName>
</protein>
<evidence type="ECO:0000313" key="2">
    <source>
        <dbReference type="EMBL" id="KAA6431939.1"/>
    </source>
</evidence>
<dbReference type="InterPro" id="IPR032710">
    <property type="entry name" value="NTF2-like_dom_sf"/>
</dbReference>
<evidence type="ECO:0000313" key="3">
    <source>
        <dbReference type="EMBL" id="MFA1771580.1"/>
    </source>
</evidence>
<dbReference type="Pfam" id="PF14534">
    <property type="entry name" value="DUF4440"/>
    <property type="match status" value="1"/>
</dbReference>
<proteinExistence type="predicted"/>
<dbReference type="SUPFAM" id="SSF54427">
    <property type="entry name" value="NTF2-like"/>
    <property type="match status" value="1"/>
</dbReference>
<organism evidence="2 4">
    <name type="scientific">Rufibacter glacialis</name>
    <dbReference type="NCBI Taxonomy" id="1259555"/>
    <lineage>
        <taxon>Bacteria</taxon>
        <taxon>Pseudomonadati</taxon>
        <taxon>Bacteroidota</taxon>
        <taxon>Cytophagia</taxon>
        <taxon>Cytophagales</taxon>
        <taxon>Hymenobacteraceae</taxon>
        <taxon>Rufibacter</taxon>
    </lineage>
</organism>
<feature type="domain" description="DUF4440" evidence="1">
    <location>
        <begin position="38"/>
        <end position="143"/>
    </location>
</feature>
<reference evidence="3 5" key="3">
    <citation type="submission" date="2024-08" db="EMBL/GenBank/DDBJ databases">
        <authorList>
            <person name="Wei W."/>
        </authorList>
    </citation>
    <scope>NUCLEOTIDE SEQUENCE [LARGE SCALE GENOMIC DNA]</scope>
    <source>
        <strain evidence="3 5">XU2</strain>
    </source>
</reference>
<dbReference type="Proteomes" id="UP001570846">
    <property type="component" value="Unassembled WGS sequence"/>
</dbReference>
<dbReference type="PROSITE" id="PS51257">
    <property type="entry name" value="PROKAR_LIPOPROTEIN"/>
    <property type="match status" value="1"/>
</dbReference>
<dbReference type="Proteomes" id="UP000323866">
    <property type="component" value="Unassembled WGS sequence"/>
</dbReference>
<sequence length="149" mass="17478">MKIPPYLRKTFYLLLLCFTLGCKTTQPLENIKTEIGEVMRQQSEAWNKGDLETYMQPYWKSDSLLFLGKNGPTYGWEKTLQNYRKSYPTPEAMGHLTFTLLKTEQLSKEVVFVVGKWHLRRTIGDVQGHFTLVFRKIDQEWKIVADHSS</sequence>
<evidence type="ECO:0000313" key="5">
    <source>
        <dbReference type="Proteomes" id="UP001570846"/>
    </source>
</evidence>
<accession>A0A5M8Q7X8</accession>
<comment type="caution">
    <text evidence="2">The sequence shown here is derived from an EMBL/GenBank/DDBJ whole genome shotgun (WGS) entry which is preliminary data.</text>
</comment>
<name>A0A5M8Q7X8_9BACT</name>